<dbReference type="Gene3D" id="2.60.40.10">
    <property type="entry name" value="Immunoglobulins"/>
    <property type="match status" value="2"/>
</dbReference>
<dbReference type="Pfam" id="PF13585">
    <property type="entry name" value="CHU_C"/>
    <property type="match status" value="1"/>
</dbReference>
<dbReference type="Proteomes" id="UP001500433">
    <property type="component" value="Unassembled WGS sequence"/>
</dbReference>
<feature type="domain" description="PKD" evidence="1">
    <location>
        <begin position="64"/>
        <end position="92"/>
    </location>
</feature>
<comment type="caution">
    <text evidence="2">The sequence shown here is derived from an EMBL/GenBank/DDBJ whole genome shotgun (WGS) entry which is preliminary data.</text>
</comment>
<feature type="domain" description="PKD" evidence="1">
    <location>
        <begin position="1014"/>
        <end position="1054"/>
    </location>
</feature>
<organism evidence="2 3">
    <name type="scientific">Flaviramulus aquimarinus</name>
    <dbReference type="NCBI Taxonomy" id="1170456"/>
    <lineage>
        <taxon>Bacteria</taxon>
        <taxon>Pseudomonadati</taxon>
        <taxon>Bacteroidota</taxon>
        <taxon>Flavobacteriia</taxon>
        <taxon>Flavobacteriales</taxon>
        <taxon>Flavobacteriaceae</taxon>
        <taxon>Flaviramulus</taxon>
    </lineage>
</organism>
<dbReference type="InterPro" id="IPR026341">
    <property type="entry name" value="T9SS_type_B"/>
</dbReference>
<dbReference type="RefSeq" id="WP_345272299.1">
    <property type="nucleotide sequence ID" value="NZ_BAABJH010000001.1"/>
</dbReference>
<reference evidence="3" key="1">
    <citation type="journal article" date="2019" name="Int. J. Syst. Evol. Microbiol.">
        <title>The Global Catalogue of Microorganisms (GCM) 10K type strain sequencing project: providing services to taxonomists for standard genome sequencing and annotation.</title>
        <authorList>
            <consortium name="The Broad Institute Genomics Platform"/>
            <consortium name="The Broad Institute Genome Sequencing Center for Infectious Disease"/>
            <person name="Wu L."/>
            <person name="Ma J."/>
        </authorList>
    </citation>
    <scope>NUCLEOTIDE SEQUENCE [LARGE SCALE GENOMIC DNA]</scope>
    <source>
        <strain evidence="3">JCM 18274</strain>
    </source>
</reference>
<evidence type="ECO:0000313" key="2">
    <source>
        <dbReference type="EMBL" id="GAA4884668.1"/>
    </source>
</evidence>
<dbReference type="Pfam" id="PF00801">
    <property type="entry name" value="PKD"/>
    <property type="match status" value="1"/>
</dbReference>
<dbReference type="SUPFAM" id="SSF141571">
    <property type="entry name" value="Pentapeptide repeat-like"/>
    <property type="match status" value="1"/>
</dbReference>
<feature type="domain" description="PKD" evidence="1">
    <location>
        <begin position="446"/>
        <end position="486"/>
    </location>
</feature>
<dbReference type="InterPro" id="IPR000601">
    <property type="entry name" value="PKD_dom"/>
</dbReference>
<evidence type="ECO:0000259" key="1">
    <source>
        <dbReference type="PROSITE" id="PS50093"/>
    </source>
</evidence>
<keyword evidence="3" id="KW-1185">Reference proteome</keyword>
<proteinExistence type="predicted"/>
<accession>A0ABP9EQ30</accession>
<dbReference type="InterPro" id="IPR013783">
    <property type="entry name" value="Ig-like_fold"/>
</dbReference>
<dbReference type="InterPro" id="IPR035986">
    <property type="entry name" value="PKD_dom_sf"/>
</dbReference>
<dbReference type="Pfam" id="PF03382">
    <property type="entry name" value="DUF285"/>
    <property type="match status" value="5"/>
</dbReference>
<evidence type="ECO:0000313" key="3">
    <source>
        <dbReference type="Proteomes" id="UP001500433"/>
    </source>
</evidence>
<name>A0ABP9EQ30_9FLAO</name>
<dbReference type="PROSITE" id="PS50093">
    <property type="entry name" value="PKD"/>
    <property type="match status" value="3"/>
</dbReference>
<dbReference type="InterPro" id="IPR005046">
    <property type="entry name" value="DUF285"/>
</dbReference>
<dbReference type="InterPro" id="IPR011889">
    <property type="entry name" value="Liste_lipo_26"/>
</dbReference>
<dbReference type="NCBIfam" id="TIGR02167">
    <property type="entry name" value="Liste_lipo_26"/>
    <property type="match status" value="12"/>
</dbReference>
<dbReference type="EMBL" id="BAABJH010000001">
    <property type="protein sequence ID" value="GAA4884668.1"/>
    <property type="molecule type" value="Genomic_DNA"/>
</dbReference>
<dbReference type="NCBIfam" id="TIGR04131">
    <property type="entry name" value="Bac_Flav_CTERM"/>
    <property type="match status" value="1"/>
</dbReference>
<dbReference type="SUPFAM" id="SSF49299">
    <property type="entry name" value="PKD domain"/>
    <property type="match status" value="3"/>
</dbReference>
<sequence>MIKHSLIKFYSSLFFILFFFISKANSTILLGTIPFVTTWKTDNPGTSNDNQILIPIVGEGVTVDWGDGTPSTFETGFATHTYVTPGIYTVSIVGPLSMFASDNYGDEKKLLTIEQWGDAQWLALNFDGCSNLQGNFIDKPDLSIAVSLGSMFSNVPLFNSDISDWDVSNVQNMSFMFRGATSFNQDISNWNTGNVQRIDGMFWDTSLFNQDISNWDVSNVTSMVWVFKDALSFNQDIGGWNVSNVTSMGSMFDGATSFNQDLSNWNIGSVTDASNMFRDITLSITNYDALLIGWNAQNLNLNVPFHGGNSKYCAGEIARLNIITSDNWTITDGGIAAPAIDDLVNQNASGSFTLPAITGVDLSGNEKYYTGTNATGVSYNGGDIINFSDFATYPITLYIYDEGTSGCSIEQNFQLVINNGVSPFITTWKTDNLGVSNNNQITIPTTGGGYNYTVDWGDGTMPTTETGNATHTYATPGTYTVSITGTFPHIYFRNQGDKEKILSIDQWGDNQWTSMYAAFWGCTNLQGNFTDSPDLSNVTSTIYMFGDALLFNSDISNWDVSSVTDMVGMFAGAIAFNQNIGSWDVSHVRDMRSVFSGAISFNQDIGNWNTSLVNSMSNMFRDASSFNQNIGNWNTSSVNDMSGMFYNAISFNQDIGNWNVSNVWEMDSMFRGASSFNQDIGNWNTGLVDYMSNMFKNATSFNQDIGNWDLGSVIFMNSMFENATFFNQDIGDWDISNVTSIEYMFKNATSFNQDIGNWDLSKVVFMAGMFSNATSFNQDIGNWDLSNVVFIEYLFSNATSFNQDIGNWDISNITSLIFVFENATSFDQDISNWNVSNVGHMSSMFMGAKLSVANYDALLIGWNIQTLQSNVDFHGGNSKYCAGETARSTMIASDNWTIVDGGIAAPSINDLANQNASGSFTLPIITGIDLSGNEKYYTETNGMGTVYNAGDVISFSDFATYPITLYIYDEGTSGCSIEQDFQLVINKVENPFITTWKTDNPGVSNNNQITIPTTGGGYNYTVDWGDGTLPTTETGSATHTYATPGTYTVSVTGTFPRIFFNGLGDKDKLLTIEQWGDNQWLSMQSAFFGCGNLQGNFTDSPDLSNVTSLYNMFYGATIFNYDISNWDVSSITDMSFMFGEASAFNQDIGNWDISNVTNASFMFYRASSFDQDIGDWDVSNVINMQTMFNEAIVFNADIGDWDVSSVTNMVDMFGGASSFNQDIGGWDVGNVINMASTFSGATSFNQDIGNWNVSNVTNMQAMFSGASLFDEYIGDWSVDNVTNMLGMFMRASSFNQNIGNWNVGNVTNMQWMFLNAISFNQDIGNWNVSNILNATGMFEGATLSVVNYDALLIGWDAQNLNPNVTFDGGNSKYCAGESARINMVANDNWTITDGGLVTRPIIDDIVDQTVSTSYTLPIITGANLTGNQRYYTGPNGTGTVYNAGDVIDFNDFSSYPVTIYIYDSFSLGCSSEQDFELTITSVPLCTTLSLPLAGAIDVPIGTDFTWNAVSNATGYRFNIGSNDNFFGEFDLGNVLTYDLSFDLPENTQIFVRIIPYNADGDAIGGCSSESFTTGFSISLPMCTTLSLPLAGATDVSIGTDLTWNPVSNATGYKLTVGTSSGGIDILNVFDVGNVSSYNLSADLPENTLIYVNVIPYNLDGDAVACAEEIFTTETSITLPECTTLSLPLAGATDVSIGTDLTWNPVSNATGYKLTVGTSSGGIDILNVFDVGNVSSYNLSTDLPENTLIYVNVIPYNLDGDAVACAEEIFTTETSITLPECTTLSLPLAGATDVSIGTDLAWNPVSNATGYKLTVGTSSGGIDILNMFDVGNVSSYNLSADLPENTLIYVNVIPYNSDGDPVACSEEIFTTEIVAVNRHLPPKFFTPNNDMRNDYWIVPNTSNQVLHISIYNRYGKLLKQIGNISAGWDGTFNGSLMPNDEYWYLITYRNGKILKGHFSLIR</sequence>
<protein>
    <recommendedName>
        <fullName evidence="1">PKD domain-containing protein</fullName>
    </recommendedName>
</protein>
<gene>
    <name evidence="2" type="ORF">GCM10023311_03910</name>
</gene>
<dbReference type="CDD" id="cd00146">
    <property type="entry name" value="PKD"/>
    <property type="match status" value="2"/>
</dbReference>